<keyword evidence="2" id="KW-1185">Reference proteome</keyword>
<dbReference type="KEGG" id="egt:105977545"/>
<dbReference type="AlphaFoldDB" id="A0A022PU80"/>
<evidence type="ECO:0000313" key="1">
    <source>
        <dbReference type="EMBL" id="EYU19917.1"/>
    </source>
</evidence>
<dbReference type="EMBL" id="KI632289">
    <property type="protein sequence ID" value="EYU19917.1"/>
    <property type="molecule type" value="Genomic_DNA"/>
</dbReference>
<dbReference type="Proteomes" id="UP000030748">
    <property type="component" value="Unassembled WGS sequence"/>
</dbReference>
<accession>A0A022PU80</accession>
<sequence>MACTEHGGMIKVSMKEPEKISMKKVVKKYKLHVCEEDLGYETTQKKPKRFGPAGFSVWYNGDPTRRNPDRMEIMKQAAELVIDVFNKTHLNKYSFVGMVHATEERFPIVVLDMIFTVQPEPEEDGVDKNHINVRGRVSISNDYVDYFEFPEDQKIGKMKIFPIGPVFYDGGPTSFADETMKIVQRCADLAIQVYNKTHAIRYSLIELVRATRHLPPVFMIDLVFTAKPTYDYEQDDDEEYLKTFRARVSVTHNYVEFVEIVRPPRRL</sequence>
<dbReference type="PhylomeDB" id="A0A022PU80"/>
<name>A0A022PU80_ERYGU</name>
<evidence type="ECO:0000313" key="2">
    <source>
        <dbReference type="Proteomes" id="UP000030748"/>
    </source>
</evidence>
<reference evidence="1 2" key="1">
    <citation type="journal article" date="2013" name="Proc. Natl. Acad. Sci. U.S.A.">
        <title>Fine-scale variation in meiotic recombination in Mimulus inferred from population shotgun sequencing.</title>
        <authorList>
            <person name="Hellsten U."/>
            <person name="Wright K.M."/>
            <person name="Jenkins J."/>
            <person name="Shu S."/>
            <person name="Yuan Y."/>
            <person name="Wessler S.R."/>
            <person name="Schmutz J."/>
            <person name="Willis J.H."/>
            <person name="Rokhsar D.S."/>
        </authorList>
    </citation>
    <scope>NUCLEOTIDE SEQUENCE [LARGE SCALE GENOMIC DNA]</scope>
    <source>
        <strain evidence="2">cv. DUN x IM62</strain>
    </source>
</reference>
<organism evidence="1 2">
    <name type="scientific">Erythranthe guttata</name>
    <name type="common">Yellow monkey flower</name>
    <name type="synonym">Mimulus guttatus</name>
    <dbReference type="NCBI Taxonomy" id="4155"/>
    <lineage>
        <taxon>Eukaryota</taxon>
        <taxon>Viridiplantae</taxon>
        <taxon>Streptophyta</taxon>
        <taxon>Embryophyta</taxon>
        <taxon>Tracheophyta</taxon>
        <taxon>Spermatophyta</taxon>
        <taxon>Magnoliopsida</taxon>
        <taxon>eudicotyledons</taxon>
        <taxon>Gunneridae</taxon>
        <taxon>Pentapetalae</taxon>
        <taxon>asterids</taxon>
        <taxon>lamiids</taxon>
        <taxon>Lamiales</taxon>
        <taxon>Phrymaceae</taxon>
        <taxon>Erythranthe</taxon>
    </lineage>
</organism>
<proteinExistence type="predicted"/>
<protein>
    <submittedName>
        <fullName evidence="1">Uncharacterized protein</fullName>
    </submittedName>
</protein>
<gene>
    <name evidence="1" type="ORF">MIMGU_mgv1a011915mg</name>
</gene>